<name>A0ABW1AX17_9RHOO</name>
<keyword evidence="3" id="KW-1185">Reference proteome</keyword>
<dbReference type="RefSeq" id="WP_198363134.1">
    <property type="nucleotide sequence ID" value="NZ_JBHSOG010000097.1"/>
</dbReference>
<feature type="region of interest" description="Disordered" evidence="1">
    <location>
        <begin position="1"/>
        <end position="21"/>
    </location>
</feature>
<protein>
    <recommendedName>
        <fullName evidence="4">YtxH domain-containing protein</fullName>
    </recommendedName>
</protein>
<dbReference type="Proteomes" id="UP001595974">
    <property type="component" value="Unassembled WGS sequence"/>
</dbReference>
<proteinExistence type="predicted"/>
<dbReference type="EMBL" id="JBHSOG010000097">
    <property type="protein sequence ID" value="MFC5771619.1"/>
    <property type="molecule type" value="Genomic_DNA"/>
</dbReference>
<gene>
    <name evidence="2" type="ORF">ACFPTN_19760</name>
</gene>
<evidence type="ECO:0000313" key="2">
    <source>
        <dbReference type="EMBL" id="MFC5771619.1"/>
    </source>
</evidence>
<evidence type="ECO:0000313" key="3">
    <source>
        <dbReference type="Proteomes" id="UP001595974"/>
    </source>
</evidence>
<evidence type="ECO:0000256" key="1">
    <source>
        <dbReference type="SAM" id="MobiDB-lite"/>
    </source>
</evidence>
<evidence type="ECO:0008006" key="4">
    <source>
        <dbReference type="Google" id="ProtNLM"/>
    </source>
</evidence>
<sequence>MAKKHKKRYGAGPAGTMQGGPQYGGAAWQGGGWGGEAAGGYGGEAAGAAYGAGNGFGFGQGQGFGAGPGMQAGIQAGLAAAGMDAGLLQGMPAFLRTRNTEQFLIGALIGAAAAWVLSDEELRGKIVKSAMKLYTGIAGGFEEMKEQMADIRAEVEAERHGDA</sequence>
<organism evidence="2 3">
    <name type="scientific">Thauera sinica</name>
    <dbReference type="NCBI Taxonomy" id="2665146"/>
    <lineage>
        <taxon>Bacteria</taxon>
        <taxon>Pseudomonadati</taxon>
        <taxon>Pseudomonadota</taxon>
        <taxon>Betaproteobacteria</taxon>
        <taxon>Rhodocyclales</taxon>
        <taxon>Zoogloeaceae</taxon>
        <taxon>Thauera</taxon>
    </lineage>
</organism>
<reference evidence="3" key="1">
    <citation type="journal article" date="2019" name="Int. J. Syst. Evol. Microbiol.">
        <title>The Global Catalogue of Microorganisms (GCM) 10K type strain sequencing project: providing services to taxonomists for standard genome sequencing and annotation.</title>
        <authorList>
            <consortium name="The Broad Institute Genomics Platform"/>
            <consortium name="The Broad Institute Genome Sequencing Center for Infectious Disease"/>
            <person name="Wu L."/>
            <person name="Ma J."/>
        </authorList>
    </citation>
    <scope>NUCLEOTIDE SEQUENCE [LARGE SCALE GENOMIC DNA]</scope>
    <source>
        <strain evidence="3">SHR3</strain>
    </source>
</reference>
<accession>A0ABW1AX17</accession>
<comment type="caution">
    <text evidence="2">The sequence shown here is derived from an EMBL/GenBank/DDBJ whole genome shotgun (WGS) entry which is preliminary data.</text>
</comment>